<reference evidence="11" key="2">
    <citation type="submission" date="2020-06" db="EMBL/GenBank/DDBJ databases">
        <authorList>
            <person name="Ji K."/>
            <person name="Li J."/>
        </authorList>
    </citation>
    <scope>NUCLEOTIDE SEQUENCE</scope>
    <source>
        <strain evidence="11">JKM2019</strain>
        <tissue evidence="11">Whole body</tissue>
    </source>
</reference>
<dbReference type="AlphaFoldDB" id="A0A922L9F5"/>
<evidence type="ECO:0000256" key="2">
    <source>
        <dbReference type="ARBA" id="ARBA00004305"/>
    </source>
</evidence>
<reference evidence="12" key="1">
    <citation type="submission" date="2013-05" db="EMBL/GenBank/DDBJ databases">
        <authorList>
            <person name="Yim A.K.Y."/>
            <person name="Chan T.F."/>
            <person name="Ji K.M."/>
            <person name="Liu X.Y."/>
            <person name="Zhou J.W."/>
            <person name="Li R.Q."/>
            <person name="Yang K.Y."/>
            <person name="Li J."/>
            <person name="Li M."/>
            <person name="Law P.T.W."/>
            <person name="Wu Y.L."/>
            <person name="Cai Z.L."/>
            <person name="Qin H."/>
            <person name="Bao Y."/>
            <person name="Leung R.K.K."/>
            <person name="Ng P.K.S."/>
            <person name="Zou J."/>
            <person name="Zhong X.J."/>
            <person name="Ran P.X."/>
            <person name="Zhong N.S."/>
            <person name="Liu Z.G."/>
            <person name="Tsui S.K.W."/>
        </authorList>
    </citation>
    <scope>NUCLEOTIDE SEQUENCE</scope>
    <source>
        <strain evidence="12">Derf</strain>
        <tissue evidence="12">Whole organism</tissue>
    </source>
</reference>
<dbReference type="PANTHER" id="PTHR43380:SF1">
    <property type="entry name" value="2-OXOISOVALERATE DEHYDROGENASE SUBUNIT ALPHA, MITOCHONDRIAL"/>
    <property type="match status" value="1"/>
</dbReference>
<accession>A0A922L9F5</accession>
<dbReference type="GO" id="GO:0009083">
    <property type="term" value="P:branched-chain amino acid catabolic process"/>
    <property type="evidence" value="ECO:0007669"/>
    <property type="project" value="TreeGrafter"/>
</dbReference>
<evidence type="ECO:0000256" key="5">
    <source>
        <dbReference type="ARBA" id="ARBA00022946"/>
    </source>
</evidence>
<dbReference type="GO" id="GO:0003863">
    <property type="term" value="F:branched-chain 2-oxo acid dehydrogenase activity"/>
    <property type="evidence" value="ECO:0007669"/>
    <property type="project" value="UniProtKB-EC"/>
</dbReference>
<feature type="domain" description="Dehydrogenase E1 component" evidence="10">
    <location>
        <begin position="140"/>
        <end position="437"/>
    </location>
</feature>
<evidence type="ECO:0000256" key="6">
    <source>
        <dbReference type="ARBA" id="ARBA00022958"/>
    </source>
</evidence>
<gene>
    <name evidence="12" type="ORF">DERF_001480</name>
    <name evidence="11" type="ORF">HUG17_4631</name>
</gene>
<evidence type="ECO:0000256" key="7">
    <source>
        <dbReference type="ARBA" id="ARBA00023002"/>
    </source>
</evidence>
<keyword evidence="7 9" id="KW-0560">Oxidoreductase</keyword>
<dbReference type="SUPFAM" id="SSF52518">
    <property type="entry name" value="Thiamin diphosphate-binding fold (THDP-binding)"/>
    <property type="match status" value="1"/>
</dbReference>
<comment type="caution">
    <text evidence="12">The sequence shown here is derived from an EMBL/GenBank/DDBJ whole genome shotgun (WGS) entry which is preliminary data.</text>
</comment>
<dbReference type="OrthoDB" id="3845at2759"/>
<dbReference type="Gene3D" id="3.40.50.970">
    <property type="match status" value="1"/>
</dbReference>
<evidence type="ECO:0000259" key="10">
    <source>
        <dbReference type="Pfam" id="PF00676"/>
    </source>
</evidence>
<dbReference type="Proteomes" id="UP000828236">
    <property type="component" value="Unassembled WGS sequence"/>
</dbReference>
<evidence type="ECO:0000256" key="8">
    <source>
        <dbReference type="ARBA" id="ARBA00023128"/>
    </source>
</evidence>
<dbReference type="Pfam" id="PF00676">
    <property type="entry name" value="E1_dh"/>
    <property type="match status" value="1"/>
</dbReference>
<dbReference type="Proteomes" id="UP000790347">
    <property type="component" value="Unassembled WGS sequence"/>
</dbReference>
<dbReference type="EC" id="1.2.4.4" evidence="9"/>
<dbReference type="PANTHER" id="PTHR43380">
    <property type="entry name" value="2-OXOISOVALERATE DEHYDROGENASE SUBUNIT ALPHA, MITOCHONDRIAL"/>
    <property type="match status" value="1"/>
</dbReference>
<dbReference type="InterPro" id="IPR001017">
    <property type="entry name" value="DH_E1"/>
</dbReference>
<comment type="similarity">
    <text evidence="3 9">Belongs to the BCKDHA family.</text>
</comment>
<keyword evidence="8" id="KW-0496">Mitochondrion</keyword>
<reference evidence="12" key="4">
    <citation type="journal article" date="2022" name="Res Sq">
        <title>Comparative Genomics Reveals Insights into the Divergent Evolution of Astigmatic Mites and Household Pest Adaptations.</title>
        <authorList>
            <person name="Xiong Q."/>
            <person name="Wan A.T.-Y."/>
            <person name="Liu X.-Y."/>
            <person name="Fung C.S.-H."/>
            <person name="Xiao X."/>
            <person name="Malainual N."/>
            <person name="Hou J."/>
            <person name="Wang L."/>
            <person name="Wang M."/>
            <person name="Yang K."/>
            <person name="Cui Y."/>
            <person name="Leung E."/>
            <person name="Nong W."/>
            <person name="Shin S.-K."/>
            <person name="Au S."/>
            <person name="Jeong K.Y."/>
            <person name="Chew F.T."/>
            <person name="Hui J."/>
            <person name="Leung T.F."/>
            <person name="Tungtrongchitr A."/>
            <person name="Zhong N."/>
            <person name="Liu Z."/>
            <person name="Tsui S."/>
        </authorList>
    </citation>
    <scope>NUCLEOTIDE SEQUENCE</scope>
    <source>
        <strain evidence="12">Derf</strain>
        <tissue evidence="12">Whole organism</tissue>
    </source>
</reference>
<keyword evidence="4" id="KW-0479">Metal-binding</keyword>
<dbReference type="InterPro" id="IPR029061">
    <property type="entry name" value="THDP-binding"/>
</dbReference>
<dbReference type="FunFam" id="3.40.50.970:FF:000015">
    <property type="entry name" value="2-oxoisovalerate dehydrogenase subunit alpha"/>
    <property type="match status" value="1"/>
</dbReference>
<evidence type="ECO:0000313" key="12">
    <source>
        <dbReference type="EMBL" id="KAH9527469.1"/>
    </source>
</evidence>
<dbReference type="EMBL" id="SDOV01000004">
    <property type="protein sequence ID" value="KAH7641586.1"/>
    <property type="molecule type" value="Genomic_DNA"/>
</dbReference>
<proteinExistence type="inferred from homology"/>
<dbReference type="InterPro" id="IPR050771">
    <property type="entry name" value="Alpha-ketoacid_DH_E1_comp"/>
</dbReference>
<evidence type="ECO:0000256" key="9">
    <source>
        <dbReference type="RuleBase" id="RU365014"/>
    </source>
</evidence>
<comment type="catalytic activity">
    <reaction evidence="9">
        <text>N(6)-[(R)-lipoyl]-L-lysyl-[protein] + 3-methyl-2-oxobutanoate + H(+) = N(6)-[(R)-S(8)-2-methylpropanoyldihydrolipoyl]-L-lysyl-[protein] + CO2</text>
        <dbReference type="Rhea" id="RHEA:13457"/>
        <dbReference type="Rhea" id="RHEA-COMP:10474"/>
        <dbReference type="Rhea" id="RHEA-COMP:10497"/>
        <dbReference type="ChEBI" id="CHEBI:11851"/>
        <dbReference type="ChEBI" id="CHEBI:15378"/>
        <dbReference type="ChEBI" id="CHEBI:16526"/>
        <dbReference type="ChEBI" id="CHEBI:83099"/>
        <dbReference type="ChEBI" id="CHEBI:83142"/>
        <dbReference type="EC" id="1.2.4.4"/>
    </reaction>
</comment>
<keyword evidence="13" id="KW-1185">Reference proteome</keyword>
<evidence type="ECO:0000256" key="4">
    <source>
        <dbReference type="ARBA" id="ARBA00022723"/>
    </source>
</evidence>
<comment type="function">
    <text evidence="9">The branched-chain alpha-keto dehydrogenase complex catalyzes the overall conversion of alpha-keto acids to acyl-CoA and CO(2). It contains multiple copies of three enzymatic components: branched-chain alpha-keto acid decarboxylase (E1), lipoamide acyltransferase (E2) and lipoamide dehydrogenase (E3).</text>
</comment>
<keyword evidence="5" id="KW-0809">Transit peptide</keyword>
<keyword evidence="6" id="KW-0630">Potassium</keyword>
<dbReference type="GO" id="GO:0046872">
    <property type="term" value="F:metal ion binding"/>
    <property type="evidence" value="ECO:0007669"/>
    <property type="project" value="UniProtKB-KW"/>
</dbReference>
<dbReference type="CDD" id="cd02000">
    <property type="entry name" value="TPP_E1_PDC_ADC_BCADC"/>
    <property type="match status" value="1"/>
</dbReference>
<comment type="cofactor">
    <cofactor evidence="1 9">
        <name>thiamine diphosphate</name>
        <dbReference type="ChEBI" id="CHEBI:58937"/>
    </cofactor>
</comment>
<keyword evidence="9" id="KW-0786">Thiamine pyrophosphate</keyword>
<protein>
    <recommendedName>
        <fullName evidence="9">2-oxoisovalerate dehydrogenase subunit alpha</fullName>
        <ecNumber evidence="9">1.2.4.4</ecNumber>
    </recommendedName>
    <alternativeName>
        <fullName evidence="9">Branched-chain alpha-keto acid dehydrogenase E1 component alpha chain</fullName>
    </alternativeName>
</protein>
<sequence>MLKLYRSTSFVCNICKNGSKFLSQHSSSSYSNKIRTTFNVNNINLFINQRTFCAESQQQQQQQQSQQSILQESHNVSIINDQNEAEFPGARSKFVTNLQFFDPDHFENIPVYRVMNRDGLVLDEKQDPNLDKEFMTKIYKGMTLLNSMDRVLYESQRQGRISFYMTNYGEEGTHFGSAAAISNNDLVFGQYREAGVLIWRGFEIDKLMAQCYGNSEDLHKGRSMPVHYGTRDLCFVSISSPLSTQMPQAVGAAYAFKRQNQQRVVICYFGEGAASEGDFHAALNFAATLSAPVIFFCRNNGYAISTPTHEQYRGDGIVCRGPAYGIPSIRVDGNDVLAVYNATLAAKKICLEESRPVLIEAMTYRIGHHSTSDDSSAYRSVDEVRSWDQKDHPITRLRKYLEQKGWWDEDLEKCWKNEAKRLVMTAFVKAEKLPKPNYMEMFEDVYDVMPKSLMQQAEELKEHLKIYGGNYPISNFKQN</sequence>
<comment type="subcellular location">
    <subcellularLocation>
        <location evidence="2">Mitochondrion matrix</location>
    </subcellularLocation>
</comment>
<evidence type="ECO:0000256" key="3">
    <source>
        <dbReference type="ARBA" id="ARBA00008646"/>
    </source>
</evidence>
<evidence type="ECO:0000313" key="13">
    <source>
        <dbReference type="Proteomes" id="UP000790347"/>
    </source>
</evidence>
<reference evidence="11" key="3">
    <citation type="journal article" date="2021" name="World Allergy Organ. J.">
        <title>Chromosome-level assembly of Dermatophagoides farinae genome and transcriptome reveals two novel allergens Der f 37 and Der f 39.</title>
        <authorList>
            <person name="Chen J."/>
            <person name="Cai Z."/>
            <person name="Fan D."/>
            <person name="Hu J."/>
            <person name="Hou Y."/>
            <person name="He Y."/>
            <person name="Zhang Z."/>
            <person name="Zhao Z."/>
            <person name="Gao P."/>
            <person name="Hu W."/>
            <person name="Sun J."/>
            <person name="Li J."/>
            <person name="Ji K."/>
        </authorList>
    </citation>
    <scope>NUCLEOTIDE SEQUENCE</scope>
    <source>
        <strain evidence="11">JKM2019</strain>
    </source>
</reference>
<evidence type="ECO:0000313" key="11">
    <source>
        <dbReference type="EMBL" id="KAH7641586.1"/>
    </source>
</evidence>
<name>A0A922L9F5_DERFA</name>
<organism evidence="12 13">
    <name type="scientific">Dermatophagoides farinae</name>
    <name type="common">American house dust mite</name>
    <dbReference type="NCBI Taxonomy" id="6954"/>
    <lineage>
        <taxon>Eukaryota</taxon>
        <taxon>Metazoa</taxon>
        <taxon>Ecdysozoa</taxon>
        <taxon>Arthropoda</taxon>
        <taxon>Chelicerata</taxon>
        <taxon>Arachnida</taxon>
        <taxon>Acari</taxon>
        <taxon>Acariformes</taxon>
        <taxon>Sarcoptiformes</taxon>
        <taxon>Astigmata</taxon>
        <taxon>Psoroptidia</taxon>
        <taxon>Analgoidea</taxon>
        <taxon>Pyroglyphidae</taxon>
        <taxon>Dermatophagoidinae</taxon>
        <taxon>Dermatophagoides</taxon>
    </lineage>
</organism>
<dbReference type="EMBL" id="ASGP02000001">
    <property type="protein sequence ID" value="KAH9527469.1"/>
    <property type="molecule type" value="Genomic_DNA"/>
</dbReference>
<evidence type="ECO:0000256" key="1">
    <source>
        <dbReference type="ARBA" id="ARBA00001964"/>
    </source>
</evidence>
<dbReference type="GO" id="GO:0005759">
    <property type="term" value="C:mitochondrial matrix"/>
    <property type="evidence" value="ECO:0007669"/>
    <property type="project" value="UniProtKB-SubCell"/>
</dbReference>